<dbReference type="InterPro" id="IPR002888">
    <property type="entry name" value="2Fe-2S-bd"/>
</dbReference>
<dbReference type="Pfam" id="PF01799">
    <property type="entry name" value="Fer2_2"/>
    <property type="match status" value="1"/>
</dbReference>
<dbReference type="RefSeq" id="WP_198113118.1">
    <property type="nucleotide sequence ID" value="NZ_JAEDAK010000020.1"/>
</dbReference>
<evidence type="ECO:0000259" key="1">
    <source>
        <dbReference type="PROSITE" id="PS51085"/>
    </source>
</evidence>
<keyword evidence="3" id="KW-1185">Reference proteome</keyword>
<dbReference type="InterPro" id="IPR001041">
    <property type="entry name" value="2Fe-2S_ferredoxin-type"/>
</dbReference>
<dbReference type="InterPro" id="IPR036884">
    <property type="entry name" value="2Fe-2S-bd_dom_sf"/>
</dbReference>
<dbReference type="InterPro" id="IPR012675">
    <property type="entry name" value="Beta-grasp_dom_sf"/>
</dbReference>
<evidence type="ECO:0000313" key="2">
    <source>
        <dbReference type="EMBL" id="MBH9579305.1"/>
    </source>
</evidence>
<sequence>MSDQTQAVKVQFHVNGKPVNTEVPNDLALVDFLQEELGLSGTRLCCGIGVCKACTVAAQRTPSSQPQPMLACSTPVALLQGQRITTVEGTGSPQKPSKVQQAFLTHFAFQCGYCTPGFVMATEMLIARLRAAPIARGELDQAIEEAVGQHICRCTGYARYQAAIRAVILEEKGLVR</sequence>
<feature type="domain" description="2Fe-2S ferredoxin-type" evidence="1">
    <location>
        <begin position="8"/>
        <end position="90"/>
    </location>
</feature>
<gene>
    <name evidence="2" type="ORF">I7X39_20610</name>
</gene>
<accession>A0A931NK40</accession>
<dbReference type="PROSITE" id="PS51085">
    <property type="entry name" value="2FE2S_FER_2"/>
    <property type="match status" value="1"/>
</dbReference>
<organism evidence="2 3">
    <name type="scientific">Inhella proteolytica</name>
    <dbReference type="NCBI Taxonomy" id="2795029"/>
    <lineage>
        <taxon>Bacteria</taxon>
        <taxon>Pseudomonadati</taxon>
        <taxon>Pseudomonadota</taxon>
        <taxon>Betaproteobacteria</taxon>
        <taxon>Burkholderiales</taxon>
        <taxon>Sphaerotilaceae</taxon>
        <taxon>Inhella</taxon>
    </lineage>
</organism>
<dbReference type="InterPro" id="IPR036010">
    <property type="entry name" value="2Fe-2S_ferredoxin-like_sf"/>
</dbReference>
<evidence type="ECO:0000313" key="3">
    <source>
        <dbReference type="Proteomes" id="UP000613266"/>
    </source>
</evidence>
<comment type="caution">
    <text evidence="2">The sequence shown here is derived from an EMBL/GenBank/DDBJ whole genome shotgun (WGS) entry which is preliminary data.</text>
</comment>
<dbReference type="Gene3D" id="1.10.150.120">
    <property type="entry name" value="[2Fe-2S]-binding domain"/>
    <property type="match status" value="1"/>
</dbReference>
<name>A0A931NK40_9BURK</name>
<dbReference type="EMBL" id="JAEDAK010000020">
    <property type="protein sequence ID" value="MBH9579305.1"/>
    <property type="molecule type" value="Genomic_DNA"/>
</dbReference>
<dbReference type="Proteomes" id="UP000613266">
    <property type="component" value="Unassembled WGS sequence"/>
</dbReference>
<dbReference type="GO" id="GO:0051537">
    <property type="term" value="F:2 iron, 2 sulfur cluster binding"/>
    <property type="evidence" value="ECO:0007669"/>
    <property type="project" value="TreeGrafter"/>
</dbReference>
<dbReference type="Pfam" id="PF00111">
    <property type="entry name" value="Fer2"/>
    <property type="match status" value="1"/>
</dbReference>
<dbReference type="SUPFAM" id="SSF47741">
    <property type="entry name" value="CO dehydrogenase ISP C-domain like"/>
    <property type="match status" value="1"/>
</dbReference>
<dbReference type="Gene3D" id="3.10.20.30">
    <property type="match status" value="1"/>
</dbReference>
<dbReference type="GO" id="GO:0016903">
    <property type="term" value="F:oxidoreductase activity, acting on the aldehyde or oxo group of donors"/>
    <property type="evidence" value="ECO:0007669"/>
    <property type="project" value="TreeGrafter"/>
</dbReference>
<dbReference type="PANTHER" id="PTHR45331">
    <property type="entry name" value="OXIDOREDUCTASE, IRON-SULPHUR BINDING SUBUNIT-RELATED-RELATED"/>
    <property type="match status" value="1"/>
</dbReference>
<reference evidence="2" key="1">
    <citation type="submission" date="2020-12" db="EMBL/GenBank/DDBJ databases">
        <title>The genome sequence of Inhella sp. 1Y17.</title>
        <authorList>
            <person name="Liu Y."/>
        </authorList>
    </citation>
    <scope>NUCLEOTIDE SEQUENCE</scope>
    <source>
        <strain evidence="2">1Y17</strain>
    </source>
</reference>
<proteinExistence type="predicted"/>
<dbReference type="PANTHER" id="PTHR45331:SF2">
    <property type="entry name" value="OXIDOREDUCTASE WITH IRON-SULFUR SUBUNIT"/>
    <property type="match status" value="1"/>
</dbReference>
<dbReference type="InterPro" id="IPR052914">
    <property type="entry name" value="Aldehyde_Oxdr_Iron-Sulfur"/>
</dbReference>
<protein>
    <submittedName>
        <fullName evidence="2">2Fe-2S iron-sulfur cluster binding domain-containing protein</fullName>
    </submittedName>
</protein>
<dbReference type="GO" id="GO:0046872">
    <property type="term" value="F:metal ion binding"/>
    <property type="evidence" value="ECO:0007669"/>
    <property type="project" value="InterPro"/>
</dbReference>
<dbReference type="AlphaFoldDB" id="A0A931NK40"/>
<dbReference type="SUPFAM" id="SSF54292">
    <property type="entry name" value="2Fe-2S ferredoxin-like"/>
    <property type="match status" value="1"/>
</dbReference>